<feature type="domain" description="Pyruvate kinase barrel" evidence="13">
    <location>
        <begin position="3"/>
        <end position="320"/>
    </location>
</feature>
<evidence type="ECO:0000313" key="14">
    <source>
        <dbReference type="EMBL" id="KKP59619.1"/>
    </source>
</evidence>
<evidence type="ECO:0000313" key="15">
    <source>
        <dbReference type="Proteomes" id="UP000034927"/>
    </source>
</evidence>
<dbReference type="InterPro" id="IPR001697">
    <property type="entry name" value="Pyr_Knase"/>
</dbReference>
<evidence type="ECO:0000256" key="3">
    <source>
        <dbReference type="ARBA" id="ARBA00012142"/>
    </source>
</evidence>
<keyword evidence="11 14" id="KW-0670">Pyruvate</keyword>
<dbReference type="EC" id="2.7.1.40" evidence="3 12"/>
<dbReference type="Gene3D" id="3.20.20.60">
    <property type="entry name" value="Phosphoenolpyruvate-binding domains"/>
    <property type="match status" value="1"/>
</dbReference>
<keyword evidence="5" id="KW-0479">Metal-binding</keyword>
<evidence type="ECO:0000256" key="10">
    <source>
        <dbReference type="ARBA" id="ARBA00023152"/>
    </source>
</evidence>
<evidence type="ECO:0000256" key="12">
    <source>
        <dbReference type="RuleBase" id="RU000504"/>
    </source>
</evidence>
<dbReference type="InterPro" id="IPR015793">
    <property type="entry name" value="Pyrv_Knase_brl"/>
</dbReference>
<evidence type="ECO:0000256" key="11">
    <source>
        <dbReference type="ARBA" id="ARBA00023317"/>
    </source>
</evidence>
<dbReference type="InterPro" id="IPR011037">
    <property type="entry name" value="Pyrv_Knase-like_insert_dom_sf"/>
</dbReference>
<protein>
    <recommendedName>
        <fullName evidence="3 12">Pyruvate kinase</fullName>
        <ecNumber evidence="3 12">2.7.1.40</ecNumber>
    </recommendedName>
</protein>
<dbReference type="InterPro" id="IPR015806">
    <property type="entry name" value="Pyrv_Knase_insert_dom_sf"/>
</dbReference>
<dbReference type="Gene3D" id="2.40.33.10">
    <property type="entry name" value="PK beta-barrel domain-like"/>
    <property type="match status" value="1"/>
</dbReference>
<dbReference type="Proteomes" id="UP000034927">
    <property type="component" value="Unassembled WGS sequence"/>
</dbReference>
<comment type="caution">
    <text evidence="14">The sequence shown here is derived from an EMBL/GenBank/DDBJ whole genome shotgun (WGS) entry which is preliminary data.</text>
</comment>
<keyword evidence="9 12" id="KW-0460">Magnesium</keyword>
<dbReference type="SUPFAM" id="SSF51621">
    <property type="entry name" value="Phosphoenolpyruvate/pyruvate domain"/>
    <property type="match status" value="1"/>
</dbReference>
<organism evidence="14 15">
    <name type="scientific">Candidatus Magasanikbacteria bacterium GW2011_GWC2_34_16</name>
    <dbReference type="NCBI Taxonomy" id="1619045"/>
    <lineage>
        <taxon>Bacteria</taxon>
        <taxon>Candidatus Magasanikiibacteriota</taxon>
    </lineage>
</organism>
<evidence type="ECO:0000256" key="5">
    <source>
        <dbReference type="ARBA" id="ARBA00022723"/>
    </source>
</evidence>
<evidence type="ECO:0000256" key="1">
    <source>
        <dbReference type="ARBA" id="ARBA00004997"/>
    </source>
</evidence>
<keyword evidence="4 12" id="KW-0808">Transferase</keyword>
<dbReference type="GO" id="GO:0030955">
    <property type="term" value="F:potassium ion binding"/>
    <property type="evidence" value="ECO:0007669"/>
    <property type="project" value="InterPro"/>
</dbReference>
<evidence type="ECO:0000256" key="8">
    <source>
        <dbReference type="ARBA" id="ARBA00022840"/>
    </source>
</evidence>
<evidence type="ECO:0000256" key="7">
    <source>
        <dbReference type="ARBA" id="ARBA00022777"/>
    </source>
</evidence>
<reference evidence="14 15" key="1">
    <citation type="journal article" date="2015" name="Nature">
        <title>rRNA introns, odd ribosomes, and small enigmatic genomes across a large radiation of phyla.</title>
        <authorList>
            <person name="Brown C.T."/>
            <person name="Hug L.A."/>
            <person name="Thomas B.C."/>
            <person name="Sharon I."/>
            <person name="Castelle C.J."/>
            <person name="Singh A."/>
            <person name="Wilkins M.J."/>
            <person name="Williams K.H."/>
            <person name="Banfield J.F."/>
        </authorList>
    </citation>
    <scope>NUCLEOTIDE SEQUENCE [LARGE SCALE GENOMIC DNA]</scope>
</reference>
<evidence type="ECO:0000256" key="9">
    <source>
        <dbReference type="ARBA" id="ARBA00022842"/>
    </source>
</evidence>
<dbReference type="Pfam" id="PF00224">
    <property type="entry name" value="PK"/>
    <property type="match status" value="1"/>
</dbReference>
<dbReference type="InterPro" id="IPR040442">
    <property type="entry name" value="Pyrv_kinase-like_dom_sf"/>
</dbReference>
<accession>A0A0G0ARV1</accession>
<dbReference type="SUPFAM" id="SSF50800">
    <property type="entry name" value="PK beta-barrel domain-like"/>
    <property type="match status" value="1"/>
</dbReference>
<evidence type="ECO:0000259" key="13">
    <source>
        <dbReference type="Pfam" id="PF00224"/>
    </source>
</evidence>
<comment type="similarity">
    <text evidence="2 12">Belongs to the pyruvate kinase family.</text>
</comment>
<dbReference type="EMBL" id="LBPO01000001">
    <property type="protein sequence ID" value="KKP59619.1"/>
    <property type="molecule type" value="Genomic_DNA"/>
</dbReference>
<gene>
    <name evidence="14" type="ORF">UR53_C0001G0119</name>
</gene>
<evidence type="ECO:0000256" key="4">
    <source>
        <dbReference type="ARBA" id="ARBA00022679"/>
    </source>
</evidence>
<comment type="pathway">
    <text evidence="1 12">Carbohydrate degradation; glycolysis; pyruvate from D-glyceraldehyde 3-phosphate: step 5/5.</text>
</comment>
<keyword evidence="6" id="KW-0547">Nucleotide-binding</keyword>
<dbReference type="GO" id="GO:0000287">
    <property type="term" value="F:magnesium ion binding"/>
    <property type="evidence" value="ECO:0007669"/>
    <property type="project" value="InterPro"/>
</dbReference>
<evidence type="ECO:0000256" key="6">
    <source>
        <dbReference type="ARBA" id="ARBA00022741"/>
    </source>
</evidence>
<evidence type="ECO:0000256" key="2">
    <source>
        <dbReference type="ARBA" id="ARBA00008663"/>
    </source>
</evidence>
<proteinExistence type="inferred from homology"/>
<keyword evidence="8" id="KW-0067">ATP-binding</keyword>
<dbReference type="PANTHER" id="PTHR11817">
    <property type="entry name" value="PYRUVATE KINASE"/>
    <property type="match status" value="1"/>
</dbReference>
<dbReference type="PRINTS" id="PR01050">
    <property type="entry name" value="PYRUVTKNASE"/>
</dbReference>
<comment type="catalytic activity">
    <reaction evidence="12">
        <text>pyruvate + ATP = phosphoenolpyruvate + ADP + H(+)</text>
        <dbReference type="Rhea" id="RHEA:18157"/>
        <dbReference type="ChEBI" id="CHEBI:15361"/>
        <dbReference type="ChEBI" id="CHEBI:15378"/>
        <dbReference type="ChEBI" id="CHEBI:30616"/>
        <dbReference type="ChEBI" id="CHEBI:58702"/>
        <dbReference type="ChEBI" id="CHEBI:456216"/>
        <dbReference type="EC" id="2.7.1.40"/>
    </reaction>
</comment>
<dbReference type="InterPro" id="IPR015813">
    <property type="entry name" value="Pyrv/PenolPyrv_kinase-like_dom"/>
</dbReference>
<dbReference type="AlphaFoldDB" id="A0A0G0ARV1"/>
<dbReference type="GO" id="GO:0004743">
    <property type="term" value="F:pyruvate kinase activity"/>
    <property type="evidence" value="ECO:0007669"/>
    <property type="project" value="UniProtKB-EC"/>
</dbReference>
<dbReference type="UniPathway" id="UPA00109">
    <property type="reaction ID" value="UER00188"/>
</dbReference>
<dbReference type="GO" id="GO:0016301">
    <property type="term" value="F:kinase activity"/>
    <property type="evidence" value="ECO:0007669"/>
    <property type="project" value="UniProtKB-KW"/>
</dbReference>
<name>A0A0G0ARV1_9BACT</name>
<dbReference type="GO" id="GO:0005524">
    <property type="term" value="F:ATP binding"/>
    <property type="evidence" value="ECO:0007669"/>
    <property type="project" value="UniProtKB-KW"/>
</dbReference>
<keyword evidence="10 12" id="KW-0324">Glycolysis</keyword>
<sequence>MILIASVGPATIKENYLQKIIVSGPDILRYNLSNDTPENNIENLKTITSAIEDNNSSIKLMVDFPSWRSTFGDFIPRAFAVHEGDSFVFQSATSSPDCNQFIPVDVPKVGTNVQLEKIIPVYNGEVAIHVTEIIDENSFRATFLNSGFIHSHRSIDISTELDETTFLEFYRQLTQTVSSASPQLVSLPQMEKTTLEKVLTIFAEFNWYPKIVSKVDKFLTPEELTKLCQENFYRFLILDRGKLGINMPYQKLGIYQKAVIKKAKENDKTILVGSQILESVIKNNIPARSDINDLTNILMDGADGIVLCGETSNTTRPIYAIAVAKKIITAVKNYQLLKQI</sequence>
<keyword evidence="7 12" id="KW-0418">Kinase</keyword>